<dbReference type="InterPro" id="IPR017946">
    <property type="entry name" value="PLC-like_Pdiesterase_TIM-brl"/>
</dbReference>
<dbReference type="GO" id="GO:0008081">
    <property type="term" value="F:phosphoric diester hydrolase activity"/>
    <property type="evidence" value="ECO:0007669"/>
    <property type="project" value="InterPro"/>
</dbReference>
<evidence type="ECO:0000313" key="2">
    <source>
        <dbReference type="EMBL" id="CAB4595340.1"/>
    </source>
</evidence>
<protein>
    <submittedName>
        <fullName evidence="2">Unannotated protein</fullName>
    </submittedName>
</protein>
<dbReference type="GO" id="GO:0006629">
    <property type="term" value="P:lipid metabolic process"/>
    <property type="evidence" value="ECO:0007669"/>
    <property type="project" value="InterPro"/>
</dbReference>
<evidence type="ECO:0000259" key="1">
    <source>
        <dbReference type="PROSITE" id="PS51704"/>
    </source>
</evidence>
<dbReference type="PROSITE" id="PS51704">
    <property type="entry name" value="GP_PDE"/>
    <property type="match status" value="1"/>
</dbReference>
<dbReference type="InterPro" id="IPR030395">
    <property type="entry name" value="GP_PDE_dom"/>
</dbReference>
<dbReference type="Pfam" id="PF03009">
    <property type="entry name" value="GDPD"/>
    <property type="match status" value="1"/>
</dbReference>
<dbReference type="CDD" id="cd08561">
    <property type="entry name" value="GDPD_cytoplasmic_ScUgpQ2_like"/>
    <property type="match status" value="1"/>
</dbReference>
<dbReference type="PANTHER" id="PTHR43805:SF1">
    <property type="entry name" value="GP-PDE DOMAIN-CONTAINING PROTEIN"/>
    <property type="match status" value="1"/>
</dbReference>
<dbReference type="SUPFAM" id="SSF51695">
    <property type="entry name" value="PLC-like phosphodiesterases"/>
    <property type="match status" value="1"/>
</dbReference>
<reference evidence="2" key="1">
    <citation type="submission" date="2020-05" db="EMBL/GenBank/DDBJ databases">
        <authorList>
            <person name="Chiriac C."/>
            <person name="Salcher M."/>
            <person name="Ghai R."/>
            <person name="Kavagutti S V."/>
        </authorList>
    </citation>
    <scope>NUCLEOTIDE SEQUENCE</scope>
</reference>
<dbReference type="PANTHER" id="PTHR43805">
    <property type="entry name" value="GLYCEROPHOSPHORYL DIESTER PHOSPHODIESTERASE"/>
    <property type="match status" value="1"/>
</dbReference>
<name>A0A6J6G446_9ZZZZ</name>
<dbReference type="EMBL" id="CAEZSR010000265">
    <property type="protein sequence ID" value="CAB4595340.1"/>
    <property type="molecule type" value="Genomic_DNA"/>
</dbReference>
<dbReference type="AlphaFoldDB" id="A0A6J6G446"/>
<gene>
    <name evidence="2" type="ORF">UFOPK1493_03972</name>
</gene>
<dbReference type="Gene3D" id="3.20.20.190">
    <property type="entry name" value="Phosphatidylinositol (PI) phosphodiesterase"/>
    <property type="match status" value="1"/>
</dbReference>
<proteinExistence type="predicted"/>
<organism evidence="2">
    <name type="scientific">freshwater metagenome</name>
    <dbReference type="NCBI Taxonomy" id="449393"/>
    <lineage>
        <taxon>unclassified sequences</taxon>
        <taxon>metagenomes</taxon>
        <taxon>ecological metagenomes</taxon>
    </lineage>
</organism>
<feature type="domain" description="GP-PDE" evidence="1">
    <location>
        <begin position="22"/>
        <end position="250"/>
    </location>
</feature>
<sequence>MAPARRSRSRPDAHPFLDWHGPIPFAHRGGASDAPENTMPAFEYAVGLGYRYIETDVQVTADGVLVAFHDDDLQRTCGHPGRISQLTWHEVRRFRVRGEAPVPLLEDLLGTWPELRVNIDCKSDAAAPALVAALRRTAAVDRVCIGAFDDRRVARLRDAFDGRLCTALGPRGVAALKFGRPRVPRAHTAQVPVRQGRLIVTDERFVARAHELGIQVHVWTVDDPAEMDRLLDLGVDGIMTDRPAVLRQVLERRDHWRD</sequence>
<accession>A0A6J6G446</accession>